<reference evidence="1 2" key="1">
    <citation type="submission" date="2016-03" db="EMBL/GenBank/DDBJ databases">
        <title>Draft genome sequence of Acetobacter malorum CECT 7742, a strain isolated from strawberry vinegar.</title>
        <authorList>
            <person name="Sainz F."/>
            <person name="Mas A."/>
            <person name="Torija M.J."/>
        </authorList>
    </citation>
    <scope>NUCLEOTIDE SEQUENCE [LARGE SCALE GENOMIC DNA]</scope>
    <source>
        <strain evidence="1 2">CECT 7742</strain>
    </source>
</reference>
<dbReference type="AlphaFoldDB" id="A0A177G7W0"/>
<dbReference type="EMBL" id="LVHD01000026">
    <property type="protein sequence ID" value="OAG75677.1"/>
    <property type="molecule type" value="Genomic_DNA"/>
</dbReference>
<sequence>MNFSKLGAYVRQPTTLFAGGIILGTGVASWFGVLPDGAAVGLLAVCLPLLASDTSGQTASAESTLLNRIAGERDDLLKVVHAISTHKDIGPAATQIIADTVPGGALLATAASVLASQSSATAKSS</sequence>
<evidence type="ECO:0008006" key="3">
    <source>
        <dbReference type="Google" id="ProtNLM"/>
    </source>
</evidence>
<proteinExistence type="predicted"/>
<protein>
    <recommendedName>
        <fullName evidence="3">Holin</fullName>
    </recommendedName>
</protein>
<organism evidence="1 2">
    <name type="scientific">Acetobacter malorum</name>
    <dbReference type="NCBI Taxonomy" id="178901"/>
    <lineage>
        <taxon>Bacteria</taxon>
        <taxon>Pseudomonadati</taxon>
        <taxon>Pseudomonadota</taxon>
        <taxon>Alphaproteobacteria</taxon>
        <taxon>Acetobacterales</taxon>
        <taxon>Acetobacteraceae</taxon>
        <taxon>Acetobacter</taxon>
    </lineage>
</organism>
<gene>
    <name evidence="1" type="ORF">Amal_03140</name>
</gene>
<accession>A0A177G7W0</accession>
<dbReference type="Proteomes" id="UP000077349">
    <property type="component" value="Unassembled WGS sequence"/>
</dbReference>
<evidence type="ECO:0000313" key="1">
    <source>
        <dbReference type="EMBL" id="OAG75677.1"/>
    </source>
</evidence>
<comment type="caution">
    <text evidence="1">The sequence shown here is derived from an EMBL/GenBank/DDBJ whole genome shotgun (WGS) entry which is preliminary data.</text>
</comment>
<dbReference type="PATRIC" id="fig|178901.16.peg.3343"/>
<evidence type="ECO:0000313" key="2">
    <source>
        <dbReference type="Proteomes" id="UP000077349"/>
    </source>
</evidence>
<name>A0A177G7W0_9PROT</name>